<organism evidence="3 4">
    <name type="scientific">Penaeus vannamei</name>
    <name type="common">Whiteleg shrimp</name>
    <name type="synonym">Litopenaeus vannamei</name>
    <dbReference type="NCBI Taxonomy" id="6689"/>
    <lineage>
        <taxon>Eukaryota</taxon>
        <taxon>Metazoa</taxon>
        <taxon>Ecdysozoa</taxon>
        <taxon>Arthropoda</taxon>
        <taxon>Crustacea</taxon>
        <taxon>Multicrustacea</taxon>
        <taxon>Malacostraca</taxon>
        <taxon>Eumalacostraca</taxon>
        <taxon>Eucarida</taxon>
        <taxon>Decapoda</taxon>
        <taxon>Dendrobranchiata</taxon>
        <taxon>Penaeoidea</taxon>
        <taxon>Penaeidae</taxon>
        <taxon>Penaeus</taxon>
    </lineage>
</organism>
<evidence type="ECO:0000313" key="3">
    <source>
        <dbReference type="EMBL" id="ROT68118.1"/>
    </source>
</evidence>
<sequence>MKSICSTFTEAENINKTEAAVVTLSPGAVFRKTFSDAQESKFLKTSEEKEAALSQTSSSVDVLRRERIGEDLASGKERFSSLIPPSFLSYAFSFLFYSSPLPLVPPSISLFYSFLLFHSFRPSYTSLLLLSSFLSCFVYPSSLPILYFPTLSLHLLPFFPLSLSPPPTSLFSSLSPSSLSFPILTPSLSFPLPSPRPLSPSPLPTFSHPLLPSPTPSLPLALSHQLFSPSLSHPLLLSPTPSLPLALSHQLSSPQLLLTPSLPSYSFPVPLPPTPSLPLPSPTLSSSPCPSPPTLLPLTPTHFLPLPFPLYPLLPSPPPSHPSLPSPTTPSSPPSPNSSSSPRPLPTPCLSSFTHSHHSHPLLLPRHPPSNKLGVDAKDSPYL</sequence>
<evidence type="ECO:0000256" key="2">
    <source>
        <dbReference type="SAM" id="Phobius"/>
    </source>
</evidence>
<keyword evidence="4" id="KW-1185">Reference proteome</keyword>
<keyword evidence="2" id="KW-0812">Transmembrane</keyword>
<dbReference type="EMBL" id="QCYY01002717">
    <property type="protein sequence ID" value="ROT68118.1"/>
    <property type="molecule type" value="Genomic_DNA"/>
</dbReference>
<evidence type="ECO:0000313" key="4">
    <source>
        <dbReference type="Proteomes" id="UP000283509"/>
    </source>
</evidence>
<feature type="transmembrane region" description="Helical" evidence="2">
    <location>
        <begin position="103"/>
        <end position="120"/>
    </location>
</feature>
<gene>
    <name evidence="3" type="ORF">C7M84_013747</name>
</gene>
<proteinExistence type="predicted"/>
<name>A0A423SVB0_PENVA</name>
<feature type="compositionally biased region" description="Pro residues" evidence="1">
    <location>
        <begin position="318"/>
        <end position="336"/>
    </location>
</feature>
<feature type="region of interest" description="Disordered" evidence="1">
    <location>
        <begin position="318"/>
        <end position="383"/>
    </location>
</feature>
<keyword evidence="2" id="KW-1133">Transmembrane helix</keyword>
<feature type="compositionally biased region" description="Low complexity" evidence="1">
    <location>
        <begin position="337"/>
        <end position="354"/>
    </location>
</feature>
<protein>
    <submittedName>
        <fullName evidence="3">Uncharacterized protein</fullName>
    </submittedName>
</protein>
<reference evidence="3 4" key="2">
    <citation type="submission" date="2019-01" db="EMBL/GenBank/DDBJ databases">
        <title>The decoding of complex shrimp genome reveals the adaptation for benthos swimmer, frequently molting mechanism and breeding impact on genome.</title>
        <authorList>
            <person name="Sun Y."/>
            <person name="Gao Y."/>
            <person name="Yu Y."/>
        </authorList>
    </citation>
    <scope>NUCLEOTIDE SEQUENCE [LARGE SCALE GENOMIC DNA]</scope>
    <source>
        <tissue evidence="3">Muscle</tissue>
    </source>
</reference>
<reference evidence="3 4" key="1">
    <citation type="submission" date="2018-04" db="EMBL/GenBank/DDBJ databases">
        <authorList>
            <person name="Zhang X."/>
            <person name="Yuan J."/>
            <person name="Li F."/>
            <person name="Xiang J."/>
        </authorList>
    </citation>
    <scope>NUCLEOTIDE SEQUENCE [LARGE SCALE GENOMIC DNA]</scope>
    <source>
        <tissue evidence="3">Muscle</tissue>
    </source>
</reference>
<feature type="transmembrane region" description="Helical" evidence="2">
    <location>
        <begin position="127"/>
        <end position="148"/>
    </location>
</feature>
<comment type="caution">
    <text evidence="3">The sequence shown here is derived from an EMBL/GenBank/DDBJ whole genome shotgun (WGS) entry which is preliminary data.</text>
</comment>
<dbReference type="Proteomes" id="UP000283509">
    <property type="component" value="Unassembled WGS sequence"/>
</dbReference>
<evidence type="ECO:0000256" key="1">
    <source>
        <dbReference type="SAM" id="MobiDB-lite"/>
    </source>
</evidence>
<keyword evidence="2" id="KW-0472">Membrane</keyword>
<accession>A0A423SVB0</accession>
<dbReference type="AlphaFoldDB" id="A0A423SVB0"/>